<dbReference type="Gene3D" id="2.60.40.420">
    <property type="entry name" value="Cupredoxins - blue copper proteins"/>
    <property type="match status" value="1"/>
</dbReference>
<sequence>MLVLAGLTGGCSPGAPPAATPEQTTTASQPTTPQPVARQVEVRLTCATGDDEAPCAFRPDDVSVSVGGVVRWVNDDATFHTVTSTASPQVRRPSGRFHGVLDRTGETFTVRFAEEGTYAYYCQPHAEFMAGIVRVVPE</sequence>
<feature type="compositionally biased region" description="Low complexity" evidence="5">
    <location>
        <begin position="20"/>
        <end position="35"/>
    </location>
</feature>
<dbReference type="SUPFAM" id="SSF49503">
    <property type="entry name" value="Cupredoxins"/>
    <property type="match status" value="1"/>
</dbReference>
<dbReference type="PANTHER" id="PTHR36507:SF1">
    <property type="entry name" value="BLL1555 PROTEIN"/>
    <property type="match status" value="1"/>
</dbReference>
<dbReference type="GO" id="GO:0009055">
    <property type="term" value="F:electron transfer activity"/>
    <property type="evidence" value="ECO:0007669"/>
    <property type="project" value="InterPro"/>
</dbReference>
<evidence type="ECO:0000313" key="8">
    <source>
        <dbReference type="Proteomes" id="UP000295388"/>
    </source>
</evidence>
<proteinExistence type="predicted"/>
<dbReference type="Proteomes" id="UP000295388">
    <property type="component" value="Unassembled WGS sequence"/>
</dbReference>
<name>A0A4R6J4W4_9ACTN</name>
<dbReference type="InterPro" id="IPR052721">
    <property type="entry name" value="ET_Amicyanin"/>
</dbReference>
<dbReference type="AlphaFoldDB" id="A0A4R6J4W4"/>
<keyword evidence="3" id="KW-0249">Electron transport</keyword>
<evidence type="ECO:0000256" key="5">
    <source>
        <dbReference type="SAM" id="MobiDB-lite"/>
    </source>
</evidence>
<gene>
    <name evidence="7" type="ORF">EV643_14328</name>
</gene>
<dbReference type="InterPro" id="IPR008972">
    <property type="entry name" value="Cupredoxin"/>
</dbReference>
<dbReference type="PANTHER" id="PTHR36507">
    <property type="entry name" value="BLL1555 PROTEIN"/>
    <property type="match status" value="1"/>
</dbReference>
<evidence type="ECO:0000259" key="6">
    <source>
        <dbReference type="Pfam" id="PF00127"/>
    </source>
</evidence>
<dbReference type="Pfam" id="PF00127">
    <property type="entry name" value="Copper-bind"/>
    <property type="match status" value="1"/>
</dbReference>
<reference evidence="7 8" key="1">
    <citation type="submission" date="2019-03" db="EMBL/GenBank/DDBJ databases">
        <title>Genomic Encyclopedia of Type Strains, Phase III (KMG-III): the genomes of soil and plant-associated and newly described type strains.</title>
        <authorList>
            <person name="Whitman W."/>
        </authorList>
    </citation>
    <scope>NUCLEOTIDE SEQUENCE [LARGE SCALE GENOMIC DNA]</scope>
    <source>
        <strain evidence="7 8">VKM Ac-2527</strain>
    </source>
</reference>
<comment type="caution">
    <text evidence="7">The sequence shown here is derived from an EMBL/GenBank/DDBJ whole genome shotgun (WGS) entry which is preliminary data.</text>
</comment>
<keyword evidence="4" id="KW-0186">Copper</keyword>
<dbReference type="EMBL" id="SNWQ01000043">
    <property type="protein sequence ID" value="TDO29861.1"/>
    <property type="molecule type" value="Genomic_DNA"/>
</dbReference>
<dbReference type="GO" id="GO:0005507">
    <property type="term" value="F:copper ion binding"/>
    <property type="evidence" value="ECO:0007669"/>
    <property type="project" value="InterPro"/>
</dbReference>
<feature type="region of interest" description="Disordered" evidence="5">
    <location>
        <begin position="7"/>
        <end position="36"/>
    </location>
</feature>
<evidence type="ECO:0000256" key="4">
    <source>
        <dbReference type="ARBA" id="ARBA00023008"/>
    </source>
</evidence>
<evidence type="ECO:0000256" key="2">
    <source>
        <dbReference type="ARBA" id="ARBA00022723"/>
    </source>
</evidence>
<dbReference type="PROSITE" id="PS00196">
    <property type="entry name" value="COPPER_BLUE"/>
    <property type="match status" value="1"/>
</dbReference>
<dbReference type="InterPro" id="IPR000923">
    <property type="entry name" value="BlueCu_1"/>
</dbReference>
<protein>
    <submittedName>
        <fullName evidence="7">Copper binding plastocyanin/azurin family protein</fullName>
    </submittedName>
</protein>
<keyword evidence="8" id="KW-1185">Reference proteome</keyword>
<evidence type="ECO:0000256" key="3">
    <source>
        <dbReference type="ARBA" id="ARBA00022982"/>
    </source>
</evidence>
<keyword evidence="2" id="KW-0479">Metal-binding</keyword>
<accession>A0A4R6J4W4</accession>
<organism evidence="7 8">
    <name type="scientific">Kribbella caucasensis</name>
    <dbReference type="NCBI Taxonomy" id="2512215"/>
    <lineage>
        <taxon>Bacteria</taxon>
        <taxon>Bacillati</taxon>
        <taxon>Actinomycetota</taxon>
        <taxon>Actinomycetes</taxon>
        <taxon>Propionibacteriales</taxon>
        <taxon>Kribbellaceae</taxon>
        <taxon>Kribbella</taxon>
    </lineage>
</organism>
<dbReference type="InterPro" id="IPR028871">
    <property type="entry name" value="BlueCu_1_BS"/>
</dbReference>
<feature type="domain" description="Blue (type 1) copper" evidence="6">
    <location>
        <begin position="46"/>
        <end position="135"/>
    </location>
</feature>
<keyword evidence="1" id="KW-0813">Transport</keyword>
<evidence type="ECO:0000313" key="7">
    <source>
        <dbReference type="EMBL" id="TDO29861.1"/>
    </source>
</evidence>
<evidence type="ECO:0000256" key="1">
    <source>
        <dbReference type="ARBA" id="ARBA00022448"/>
    </source>
</evidence>